<keyword evidence="4" id="KW-1185">Reference proteome</keyword>
<evidence type="ECO:0000259" key="2">
    <source>
        <dbReference type="PROSITE" id="PS50966"/>
    </source>
</evidence>
<protein>
    <recommendedName>
        <fullName evidence="2">SWIM-type domain-containing protein</fullName>
    </recommendedName>
</protein>
<keyword evidence="1" id="KW-0862">Zinc</keyword>
<keyword evidence="1" id="KW-0479">Metal-binding</keyword>
<dbReference type="EMBL" id="FOHX01000003">
    <property type="protein sequence ID" value="SET50746.1"/>
    <property type="molecule type" value="Genomic_DNA"/>
</dbReference>
<sequence>MAVDVRSQACSYLRAGKVTVFAATGRDDNDRPLAVRAHMQGQSGRYFVRRNYDGRWLCSCETGEADCPHVAAVQLVTGHDGPASRTGESR</sequence>
<organism evidence="3 4">
    <name type="scientific">Nonomuraea wenchangensis</name>
    <dbReference type="NCBI Taxonomy" id="568860"/>
    <lineage>
        <taxon>Bacteria</taxon>
        <taxon>Bacillati</taxon>
        <taxon>Actinomycetota</taxon>
        <taxon>Actinomycetes</taxon>
        <taxon>Streptosporangiales</taxon>
        <taxon>Streptosporangiaceae</taxon>
        <taxon>Nonomuraea</taxon>
    </lineage>
</organism>
<gene>
    <name evidence="3" type="ORF">SAMN05421811_103258</name>
</gene>
<keyword evidence="1" id="KW-0863">Zinc-finger</keyword>
<dbReference type="InterPro" id="IPR007527">
    <property type="entry name" value="Znf_SWIM"/>
</dbReference>
<evidence type="ECO:0000256" key="1">
    <source>
        <dbReference type="PROSITE-ProRule" id="PRU00325"/>
    </source>
</evidence>
<evidence type="ECO:0000313" key="4">
    <source>
        <dbReference type="Proteomes" id="UP000199361"/>
    </source>
</evidence>
<proteinExistence type="predicted"/>
<dbReference type="GO" id="GO:0008270">
    <property type="term" value="F:zinc ion binding"/>
    <property type="evidence" value="ECO:0007669"/>
    <property type="project" value="UniProtKB-KW"/>
</dbReference>
<dbReference type="Proteomes" id="UP000199361">
    <property type="component" value="Unassembled WGS sequence"/>
</dbReference>
<evidence type="ECO:0000313" key="3">
    <source>
        <dbReference type="EMBL" id="SET50746.1"/>
    </source>
</evidence>
<accession>A0A1I0EZE9</accession>
<dbReference type="STRING" id="568860.SAMN05421811_103258"/>
<dbReference type="AlphaFoldDB" id="A0A1I0EZE9"/>
<feature type="domain" description="SWIM-type" evidence="2">
    <location>
        <begin position="46"/>
        <end position="78"/>
    </location>
</feature>
<name>A0A1I0EZE9_9ACTN</name>
<dbReference type="PROSITE" id="PS50966">
    <property type="entry name" value="ZF_SWIM"/>
    <property type="match status" value="1"/>
</dbReference>
<reference evidence="3 4" key="1">
    <citation type="submission" date="2016-10" db="EMBL/GenBank/DDBJ databases">
        <authorList>
            <person name="de Groot N.N."/>
        </authorList>
    </citation>
    <scope>NUCLEOTIDE SEQUENCE [LARGE SCALE GENOMIC DNA]</scope>
    <source>
        <strain evidence="3 4">CGMCC 4.5598</strain>
    </source>
</reference>